<proteinExistence type="predicted"/>
<evidence type="ECO:0000313" key="3">
    <source>
        <dbReference type="Proteomes" id="UP000467637"/>
    </source>
</evidence>
<dbReference type="PANTHER" id="PTHR37291:SF1">
    <property type="entry name" value="TYPE IV METHYL-DIRECTED RESTRICTION ENZYME ECOKMCRB SUBUNIT"/>
    <property type="match status" value="1"/>
</dbReference>
<evidence type="ECO:0000313" key="2">
    <source>
        <dbReference type="EMBL" id="MVQ33358.1"/>
    </source>
</evidence>
<dbReference type="Proteomes" id="UP000467637">
    <property type="component" value="Unassembled WGS sequence"/>
</dbReference>
<evidence type="ECO:0000259" key="1">
    <source>
        <dbReference type="Pfam" id="PF07728"/>
    </source>
</evidence>
<dbReference type="SUPFAM" id="SSF52540">
    <property type="entry name" value="P-loop containing nucleoside triphosphate hydrolases"/>
    <property type="match status" value="1"/>
</dbReference>
<protein>
    <submittedName>
        <fullName evidence="2">AAA domain-containing protein</fullName>
    </submittedName>
</protein>
<dbReference type="InterPro" id="IPR011704">
    <property type="entry name" value="ATPase_dyneun-rel_AAA"/>
</dbReference>
<dbReference type="PANTHER" id="PTHR37291">
    <property type="entry name" value="5-METHYLCYTOSINE-SPECIFIC RESTRICTION ENZYME B"/>
    <property type="match status" value="1"/>
</dbReference>
<gene>
    <name evidence="2" type="ORF">GON05_01730</name>
</gene>
<dbReference type="InterPro" id="IPR027417">
    <property type="entry name" value="P-loop_NTPase"/>
</dbReference>
<reference evidence="2 3" key="1">
    <citation type="submission" date="2019-12" db="EMBL/GenBank/DDBJ databases">
        <authorList>
            <person name="Huq M.A."/>
        </authorList>
    </citation>
    <scope>NUCLEOTIDE SEQUENCE [LARGE SCALE GENOMIC DNA]</scope>
    <source>
        <strain evidence="2 3">MAH-34</strain>
    </source>
</reference>
<comment type="caution">
    <text evidence="2">The sequence shown here is derived from an EMBL/GenBank/DDBJ whole genome shotgun (WGS) entry which is preliminary data.</text>
</comment>
<feature type="domain" description="ATPase dynein-related AAA" evidence="1">
    <location>
        <begin position="281"/>
        <end position="363"/>
    </location>
</feature>
<organism evidence="2 3">
    <name type="scientific">Paenibacillus anseongense</name>
    <dbReference type="NCBI Taxonomy" id="2682845"/>
    <lineage>
        <taxon>Bacteria</taxon>
        <taxon>Bacillati</taxon>
        <taxon>Bacillota</taxon>
        <taxon>Bacilli</taxon>
        <taxon>Bacillales</taxon>
        <taxon>Paenibacillaceae</taxon>
        <taxon>Paenibacillus</taxon>
    </lineage>
</organism>
<dbReference type="Gene3D" id="3.40.50.300">
    <property type="entry name" value="P-loop containing nucleotide triphosphate hydrolases"/>
    <property type="match status" value="1"/>
</dbReference>
<sequence>MNDKNIILYGPPGTGKTYNTVKYALAIIENKSFEQIEEEVDGAGYEHVFLRYKEYKDKGQIAFTTFHQSFGYEEFIEGIKPVVDDENTGEIKYALEPGVFKAFCDSASKLKVVTSNDADLISGNPTVWKISLEGAGENPTKTDCFRNNCIRIGWDHLPKHIEFDTTCDTSTVRDMLIDFQDTMSIGDIVLSLFNKTTIDAIGIVIGDYDFDDSLVEYKRKRAVKWLATNIRENIYALNGNTNLTLRTLYKLNRINSSDLMEIIEKYPEISSNSSSNSISVEREFNNYVFIIDEINRGNISKIFGELITLIETSKRLGKDEELTAILPYSKKKFGVPDNVYILGTMNTADRSIALLDTALRRRFKFIEMMPQSLVLDDVFVHDIEISKLLEKMNKRIEVLYDREHMIGHAYFIELKEDPSIERLASIFKNSIIPLLQEYFYEDYKKIQLILGDVNKTDELKFIRSIKIDPNLFGASLETDIDDKDIFQINQDAFYNINSYTQIYDL</sequence>
<accession>A0ABW9U375</accession>
<name>A0ABW9U375_9BACL</name>
<dbReference type="EMBL" id="WSEM01000003">
    <property type="protein sequence ID" value="MVQ33358.1"/>
    <property type="molecule type" value="Genomic_DNA"/>
</dbReference>
<dbReference type="Pfam" id="PF07728">
    <property type="entry name" value="AAA_5"/>
    <property type="match status" value="1"/>
</dbReference>
<dbReference type="InterPro" id="IPR052934">
    <property type="entry name" value="Methyl-DNA_Rec/Restrict_Enz"/>
</dbReference>
<keyword evidence="3" id="KW-1185">Reference proteome</keyword>